<dbReference type="Proteomes" id="UP000660265">
    <property type="component" value="Unassembled WGS sequence"/>
</dbReference>
<feature type="compositionally biased region" description="Low complexity" evidence="1">
    <location>
        <begin position="31"/>
        <end position="47"/>
    </location>
</feature>
<gene>
    <name evidence="2" type="ORF">GCM10011583_35250</name>
</gene>
<keyword evidence="3" id="KW-1185">Reference proteome</keyword>
<evidence type="ECO:0000313" key="3">
    <source>
        <dbReference type="Proteomes" id="UP000660265"/>
    </source>
</evidence>
<feature type="compositionally biased region" description="Pro residues" evidence="1">
    <location>
        <begin position="48"/>
        <end position="58"/>
    </location>
</feature>
<proteinExistence type="predicted"/>
<name>A0ABQ2ECX5_9ACTN</name>
<evidence type="ECO:0000313" key="2">
    <source>
        <dbReference type="EMBL" id="GGK00745.1"/>
    </source>
</evidence>
<comment type="caution">
    <text evidence="2">The sequence shown here is derived from an EMBL/GenBank/DDBJ whole genome shotgun (WGS) entry which is preliminary data.</text>
</comment>
<reference evidence="3" key="1">
    <citation type="journal article" date="2019" name="Int. J. Syst. Evol. Microbiol.">
        <title>The Global Catalogue of Microorganisms (GCM) 10K type strain sequencing project: providing services to taxonomists for standard genome sequencing and annotation.</title>
        <authorList>
            <consortium name="The Broad Institute Genomics Platform"/>
            <consortium name="The Broad Institute Genome Sequencing Center for Infectious Disease"/>
            <person name="Wu L."/>
            <person name="Ma J."/>
        </authorList>
    </citation>
    <scope>NUCLEOTIDE SEQUENCE [LARGE SCALE GENOMIC DNA]</scope>
    <source>
        <strain evidence="3">CGMCC 4.7275</strain>
    </source>
</reference>
<feature type="region of interest" description="Disordered" evidence="1">
    <location>
        <begin position="1"/>
        <end position="69"/>
    </location>
</feature>
<accession>A0ABQ2ECX5</accession>
<organism evidence="2 3">
    <name type="scientific">Streptomyces camponoticapitis</name>
    <dbReference type="NCBI Taxonomy" id="1616125"/>
    <lineage>
        <taxon>Bacteria</taxon>
        <taxon>Bacillati</taxon>
        <taxon>Actinomycetota</taxon>
        <taxon>Actinomycetes</taxon>
        <taxon>Kitasatosporales</taxon>
        <taxon>Streptomycetaceae</taxon>
        <taxon>Streptomyces</taxon>
    </lineage>
</organism>
<evidence type="ECO:0000256" key="1">
    <source>
        <dbReference type="SAM" id="MobiDB-lite"/>
    </source>
</evidence>
<dbReference type="EMBL" id="BMMV01000010">
    <property type="protein sequence ID" value="GGK00745.1"/>
    <property type="molecule type" value="Genomic_DNA"/>
</dbReference>
<protein>
    <submittedName>
        <fullName evidence="2">Uncharacterized protein</fullName>
    </submittedName>
</protein>
<sequence>MAEDARCTGTAPGTDREAGAAEPDAAEPDALEAGPTAASAAGIAAADPPDPTGSPLPPGVLRDGISTHR</sequence>